<dbReference type="SUPFAM" id="SSF54427">
    <property type="entry name" value="NTF2-like"/>
    <property type="match status" value="1"/>
</dbReference>
<dbReference type="InterPro" id="IPR037401">
    <property type="entry name" value="SnoaL-like"/>
</dbReference>
<dbReference type="CDD" id="cd00531">
    <property type="entry name" value="NTF2_like"/>
    <property type="match status" value="1"/>
</dbReference>
<comment type="caution">
    <text evidence="3">The sequence shown here is derived from an EMBL/GenBank/DDBJ whole genome shotgun (WGS) entry which is preliminary data.</text>
</comment>
<evidence type="ECO:0000313" key="4">
    <source>
        <dbReference type="Proteomes" id="UP001361570"/>
    </source>
</evidence>
<proteinExistence type="predicted"/>
<dbReference type="Proteomes" id="UP001361570">
    <property type="component" value="Unassembled WGS sequence"/>
</dbReference>
<protein>
    <submittedName>
        <fullName evidence="3">Nuclear transport factor 2 family protein</fullName>
    </submittedName>
</protein>
<gene>
    <name evidence="3" type="ORF">TEK04_20125</name>
</gene>
<evidence type="ECO:0000313" key="3">
    <source>
        <dbReference type="EMBL" id="MEI4274037.1"/>
    </source>
</evidence>
<accession>A0ABU8E186</accession>
<evidence type="ECO:0000259" key="2">
    <source>
        <dbReference type="Pfam" id="PF13577"/>
    </source>
</evidence>
<reference evidence="3 4" key="1">
    <citation type="submission" date="2024-03" db="EMBL/GenBank/DDBJ databases">
        <title>Draft genome sequence of Klenkia sp. LSe6-5.</title>
        <authorList>
            <person name="Duangmal K."/>
            <person name="Chantavorakit T."/>
        </authorList>
    </citation>
    <scope>NUCLEOTIDE SEQUENCE [LARGE SCALE GENOMIC DNA]</scope>
    <source>
        <strain evidence="3 4">LSe6-5</strain>
    </source>
</reference>
<keyword evidence="4" id="KW-1185">Reference proteome</keyword>
<evidence type="ECO:0000256" key="1">
    <source>
        <dbReference type="SAM" id="MobiDB-lite"/>
    </source>
</evidence>
<organism evidence="3 4">
    <name type="scientific">Klenkia sesuvii</name>
    <dbReference type="NCBI Taxonomy" id="3103137"/>
    <lineage>
        <taxon>Bacteria</taxon>
        <taxon>Bacillati</taxon>
        <taxon>Actinomycetota</taxon>
        <taxon>Actinomycetes</taxon>
        <taxon>Geodermatophilales</taxon>
        <taxon>Geodermatophilaceae</taxon>
        <taxon>Klenkia</taxon>
    </lineage>
</organism>
<dbReference type="Pfam" id="PF13577">
    <property type="entry name" value="SnoaL_4"/>
    <property type="match status" value="1"/>
</dbReference>
<sequence length="189" mass="20795">MPTDRDQAVPPSQLQALLDRSAITDVLLTYAHAADRQDLALIPSTHHPDAVDDHGRYRGDLDGLIEFLDRYRGTLRATTHQMGPPLIRLDGDAALVETYCLYRRELHGTPPGEAVLQGLRYLDRFERRDGRWAVASRRVVLDWEQSTTDLPAVPSPASWVRGAPGAEDPSVPFFGPALQTPPGADPQAG</sequence>
<feature type="domain" description="SnoaL-like" evidence="2">
    <location>
        <begin position="15"/>
        <end position="138"/>
    </location>
</feature>
<name>A0ABU8E186_9ACTN</name>
<dbReference type="Gene3D" id="3.10.450.50">
    <property type="match status" value="1"/>
</dbReference>
<dbReference type="RefSeq" id="WP_336406153.1">
    <property type="nucleotide sequence ID" value="NZ_JBAPLU010000032.1"/>
</dbReference>
<dbReference type="InterPro" id="IPR032710">
    <property type="entry name" value="NTF2-like_dom_sf"/>
</dbReference>
<feature type="region of interest" description="Disordered" evidence="1">
    <location>
        <begin position="152"/>
        <end position="189"/>
    </location>
</feature>
<dbReference type="EMBL" id="JBAPLU010000032">
    <property type="protein sequence ID" value="MEI4274037.1"/>
    <property type="molecule type" value="Genomic_DNA"/>
</dbReference>